<dbReference type="EMBL" id="LT671577">
    <property type="protein sequence ID" value="SHO33561.1"/>
    <property type="molecule type" value="Genomic_DNA"/>
</dbReference>
<gene>
    <name evidence="1" type="ORF">BQ3484_493</name>
</gene>
<accession>A0A1M7XV63</accession>
<evidence type="ECO:0000313" key="2">
    <source>
        <dbReference type="Proteomes" id="UP000201465"/>
    </source>
</evidence>
<dbReference type="Pfam" id="PF19228">
    <property type="entry name" value="DUF5881"/>
    <property type="match status" value="1"/>
</dbReference>
<sequence>MFKHVLTLLFLSIALAHCYQVQQEVSCPPHGHYPKYLLDGQLQGPKYYHGTFQADGQIVQFVNGSLTGGQVVANLSGLAIQEYNKKLQTYVGYFFLKVGDGYQQLVNYTFTLLPGQGRFCLNFLPEGIVPQYVEGQSYTDGYFANIYYSKDKKNLGEIESSEFFIGDKNGISTNIVSVFAEGLVVSETRYIFRKISNKPLFPQNIGHGRPIN</sequence>
<dbReference type="KEGG" id="vg:30523477"/>
<dbReference type="GeneID" id="30523477"/>
<proteinExistence type="predicted"/>
<organism evidence="1 2">
    <name type="scientific">Cedratvirus A11</name>
    <dbReference type="NCBI Taxonomy" id="1903266"/>
    <lineage>
        <taxon>Viruses</taxon>
        <taxon>Pithoviruses</taxon>
        <taxon>Orthocedratvirinae</taxon>
        <taxon>Alphacedratvirus</taxon>
        <taxon>Alphacedratvirus aljazairmassiliense</taxon>
    </lineage>
</organism>
<dbReference type="RefSeq" id="YP_009329433.1">
    <property type="nucleotide sequence ID" value="NC_032108.1"/>
</dbReference>
<name>A0A1M7XV63_9VIRU</name>
<dbReference type="InterPro" id="IPR045327">
    <property type="entry name" value="DUF5881"/>
</dbReference>
<dbReference type="Proteomes" id="UP000201465">
    <property type="component" value="Segment"/>
</dbReference>
<keyword evidence="2" id="KW-1185">Reference proteome</keyword>
<protein>
    <submittedName>
        <fullName evidence="1">Uncharacterized protein</fullName>
    </submittedName>
</protein>
<evidence type="ECO:0000313" key="1">
    <source>
        <dbReference type="EMBL" id="SHO33561.1"/>
    </source>
</evidence>
<reference evidence="1 2" key="1">
    <citation type="submission" date="2016-11" db="EMBL/GenBank/DDBJ databases">
        <authorList>
            <consortium name="Urmite Genomes"/>
        </authorList>
    </citation>
    <scope>NUCLEOTIDE SEQUENCE [LARGE SCALE GENOMIC DNA]</scope>
    <source>
        <strain evidence="1 2">A11</strain>
    </source>
</reference>